<evidence type="ECO:0000313" key="4">
    <source>
        <dbReference type="EMBL" id="SDB89254.1"/>
    </source>
</evidence>
<evidence type="ECO:0000259" key="3">
    <source>
        <dbReference type="PROSITE" id="PS50110"/>
    </source>
</evidence>
<dbReference type="OrthoDB" id="6713358at2"/>
<protein>
    <submittedName>
        <fullName evidence="4">DNA-binding response regulator, NarL/FixJ family, contains REC and HTH domains</fullName>
    </submittedName>
</protein>
<reference evidence="5" key="1">
    <citation type="submission" date="2016-09" db="EMBL/GenBank/DDBJ databases">
        <authorList>
            <person name="Varghese N."/>
            <person name="Submissions S."/>
        </authorList>
    </citation>
    <scope>NUCLEOTIDE SEQUENCE [LARGE SCALE GENOMIC DNA]</scope>
    <source>
        <strain evidence="5">ANC 4667</strain>
    </source>
</reference>
<dbReference type="SUPFAM" id="SSF46894">
    <property type="entry name" value="C-terminal effector domain of the bipartite response regulators"/>
    <property type="match status" value="1"/>
</dbReference>
<dbReference type="GO" id="GO:0003677">
    <property type="term" value="F:DNA binding"/>
    <property type="evidence" value="ECO:0007669"/>
    <property type="project" value="UniProtKB-KW"/>
</dbReference>
<keyword evidence="2" id="KW-0597">Phosphoprotein</keyword>
<dbReference type="Pfam" id="PF00072">
    <property type="entry name" value="Response_reg"/>
    <property type="match status" value="1"/>
</dbReference>
<sequence length="209" mass="23338">MGELILPVPIMMIEDQPLCNQPLEMILMRLGYPKELMMSTQNLAEAETWLQQHLPNLIFIDVAVHTTAKLGFIKNLKHIHPDSYVIAILAQQQTTLLFNAIQSGAQGYVFHHHTEAEMLNHIKSTLRGGAPIHHDLAQYILSHPTKGIENKSGLEENPTLSLTAIESEILNLVAAGLNSQQVADQTHIPLYKIEGNIKNIYRKIASLDS</sequence>
<feature type="domain" description="Response regulatory" evidence="3">
    <location>
        <begin position="9"/>
        <end position="126"/>
    </location>
</feature>
<dbReference type="InterPro" id="IPR039420">
    <property type="entry name" value="WalR-like"/>
</dbReference>
<dbReference type="STRING" id="1226327.SAMN05421732_101690"/>
<dbReference type="CDD" id="cd00156">
    <property type="entry name" value="REC"/>
    <property type="match status" value="1"/>
</dbReference>
<organism evidence="4 5">
    <name type="scientific">Acinetobacter kookii</name>
    <dbReference type="NCBI Taxonomy" id="1226327"/>
    <lineage>
        <taxon>Bacteria</taxon>
        <taxon>Pseudomonadati</taxon>
        <taxon>Pseudomonadota</taxon>
        <taxon>Gammaproteobacteria</taxon>
        <taxon>Moraxellales</taxon>
        <taxon>Moraxellaceae</taxon>
        <taxon>Acinetobacter</taxon>
    </lineage>
</organism>
<proteinExistence type="predicted"/>
<dbReference type="GO" id="GO:0006355">
    <property type="term" value="P:regulation of DNA-templated transcription"/>
    <property type="evidence" value="ECO:0007669"/>
    <property type="project" value="InterPro"/>
</dbReference>
<dbReference type="PROSITE" id="PS50110">
    <property type="entry name" value="RESPONSE_REGULATORY"/>
    <property type="match status" value="1"/>
</dbReference>
<evidence type="ECO:0000256" key="2">
    <source>
        <dbReference type="PROSITE-ProRule" id="PRU00169"/>
    </source>
</evidence>
<dbReference type="Gene3D" id="3.40.50.2300">
    <property type="match status" value="1"/>
</dbReference>
<dbReference type="RefSeq" id="WP_143002178.1">
    <property type="nucleotide sequence ID" value="NZ_BAABKJ010000005.1"/>
</dbReference>
<name>A0A1G6H560_9GAMM</name>
<keyword evidence="5" id="KW-1185">Reference proteome</keyword>
<feature type="modified residue" description="4-aspartylphosphate" evidence="2">
    <location>
        <position position="61"/>
    </location>
</feature>
<keyword evidence="1 4" id="KW-0238">DNA-binding</keyword>
<dbReference type="InterPro" id="IPR011006">
    <property type="entry name" value="CheY-like_superfamily"/>
</dbReference>
<dbReference type="PANTHER" id="PTHR43214:SF43">
    <property type="entry name" value="TWO-COMPONENT RESPONSE REGULATOR"/>
    <property type="match status" value="1"/>
</dbReference>
<evidence type="ECO:0000313" key="5">
    <source>
        <dbReference type="Proteomes" id="UP000243468"/>
    </source>
</evidence>
<dbReference type="EMBL" id="FMYO01000001">
    <property type="protein sequence ID" value="SDB89254.1"/>
    <property type="molecule type" value="Genomic_DNA"/>
</dbReference>
<accession>A0A1G6H560</accession>
<dbReference type="PANTHER" id="PTHR43214">
    <property type="entry name" value="TWO-COMPONENT RESPONSE REGULATOR"/>
    <property type="match status" value="1"/>
</dbReference>
<dbReference type="AlphaFoldDB" id="A0A1G6H560"/>
<dbReference type="SUPFAM" id="SSF52172">
    <property type="entry name" value="CheY-like"/>
    <property type="match status" value="1"/>
</dbReference>
<dbReference type="InterPro" id="IPR016032">
    <property type="entry name" value="Sig_transdc_resp-reg_C-effctor"/>
</dbReference>
<evidence type="ECO:0000256" key="1">
    <source>
        <dbReference type="ARBA" id="ARBA00023125"/>
    </source>
</evidence>
<gene>
    <name evidence="4" type="ORF">SAMN05421732_101690</name>
</gene>
<dbReference type="Proteomes" id="UP000243468">
    <property type="component" value="Unassembled WGS sequence"/>
</dbReference>
<dbReference type="InterPro" id="IPR001789">
    <property type="entry name" value="Sig_transdc_resp-reg_receiver"/>
</dbReference>
<dbReference type="GO" id="GO:0000160">
    <property type="term" value="P:phosphorelay signal transduction system"/>
    <property type="evidence" value="ECO:0007669"/>
    <property type="project" value="InterPro"/>
</dbReference>